<dbReference type="PROSITE" id="PS00599">
    <property type="entry name" value="AA_TRANSFER_CLASS_2"/>
    <property type="match status" value="1"/>
</dbReference>
<dbReference type="PANTHER" id="PTHR13693:SF3">
    <property type="entry name" value="LD36009P"/>
    <property type="match status" value="1"/>
</dbReference>
<comment type="similarity">
    <text evidence="6">Belongs to the class-II pyridoxal-phosphate-dependent aminotransferase family.</text>
</comment>
<dbReference type="InterPro" id="IPR015424">
    <property type="entry name" value="PyrdxlP-dep_Trfase"/>
</dbReference>
<evidence type="ECO:0000259" key="7">
    <source>
        <dbReference type="Pfam" id="PF00155"/>
    </source>
</evidence>
<gene>
    <name evidence="8" type="ORF">JK358_07130</name>
</gene>
<dbReference type="SUPFAM" id="SSF53383">
    <property type="entry name" value="PLP-dependent transferases"/>
    <property type="match status" value="1"/>
</dbReference>
<dbReference type="Proteomes" id="UP000602198">
    <property type="component" value="Unassembled WGS sequence"/>
</dbReference>
<dbReference type="InterPro" id="IPR004839">
    <property type="entry name" value="Aminotransferase_I/II_large"/>
</dbReference>
<dbReference type="PANTHER" id="PTHR13693">
    <property type="entry name" value="CLASS II AMINOTRANSFERASE/8-AMINO-7-OXONONANOATE SYNTHASE"/>
    <property type="match status" value="1"/>
</dbReference>
<accession>A0ABS1M1E1</accession>
<evidence type="ECO:0000256" key="3">
    <source>
        <dbReference type="ARBA" id="ARBA00022679"/>
    </source>
</evidence>
<dbReference type="InterPro" id="IPR015421">
    <property type="entry name" value="PyrdxlP-dep_Trfase_major"/>
</dbReference>
<dbReference type="InterPro" id="IPR015422">
    <property type="entry name" value="PyrdxlP-dep_Trfase_small"/>
</dbReference>
<comment type="caution">
    <text evidence="8">The sequence shown here is derived from an EMBL/GenBank/DDBJ whole genome shotgun (WGS) entry which is preliminary data.</text>
</comment>
<organism evidence="8 9">
    <name type="scientific">Nocardia acididurans</name>
    <dbReference type="NCBI Taxonomy" id="2802282"/>
    <lineage>
        <taxon>Bacteria</taxon>
        <taxon>Bacillati</taxon>
        <taxon>Actinomycetota</taxon>
        <taxon>Actinomycetes</taxon>
        <taxon>Mycobacteriales</taxon>
        <taxon>Nocardiaceae</taxon>
        <taxon>Nocardia</taxon>
    </lineage>
</organism>
<evidence type="ECO:0000256" key="5">
    <source>
        <dbReference type="ARBA" id="ARBA00047715"/>
    </source>
</evidence>
<dbReference type="EMBL" id="JAERRJ010000002">
    <property type="protein sequence ID" value="MBL1074166.1"/>
    <property type="molecule type" value="Genomic_DNA"/>
</dbReference>
<evidence type="ECO:0000256" key="2">
    <source>
        <dbReference type="ARBA" id="ARBA00013187"/>
    </source>
</evidence>
<reference evidence="8 9" key="1">
    <citation type="submission" date="2021-01" db="EMBL/GenBank/DDBJ databases">
        <title>WGS of actinomycetes isolated from Thailand.</title>
        <authorList>
            <person name="Thawai C."/>
        </authorList>
    </citation>
    <scope>NUCLEOTIDE SEQUENCE [LARGE SCALE GENOMIC DNA]</scope>
    <source>
        <strain evidence="8 9">LPG 2</strain>
    </source>
</reference>
<sequence length="412" mass="43480">MTTNQLWDRMRTPAAVRNLRELQEAGLAPYFRVMQSATTAWVQVDGQRRIMLGSNNYLGLANHPRVLEAASAAMDRFGAASTGSRVANGTYDLHVELEQELADWHGTDAAIVATTGYQINVGTVDAVLGRGDVAVLDHAAHASLQDGARMSGAAVHRFAHNDIRRLHAALAEVDADRTLVVVDGLYSMEGDIAPLHEVVTACDEFGALLMVDEAHSVGIYGRNRTGAAEHYGVADAVDIRMGTLSKGIGSVGGYVVGPRDLTDFLRTHARGYMFTTSGVPASVAAALAAIRVIRSDEGAERARQLRTNAEYLREALLAHGLPVGGATADPTGEALIGPIISVHIGDETRLVRIWNELYARGVFCGVGVYPGVARGAAILRVCVTADHTLADMETAAGAIAAACAAVQVAPAV</sequence>
<dbReference type="RefSeq" id="WP_201944988.1">
    <property type="nucleotide sequence ID" value="NZ_JAERRJ010000002.1"/>
</dbReference>
<feature type="domain" description="Aminotransferase class I/classII large" evidence="7">
    <location>
        <begin position="50"/>
        <end position="399"/>
    </location>
</feature>
<evidence type="ECO:0000256" key="6">
    <source>
        <dbReference type="RuleBase" id="RU003693"/>
    </source>
</evidence>
<keyword evidence="8" id="KW-0032">Aminotransferase</keyword>
<evidence type="ECO:0000313" key="9">
    <source>
        <dbReference type="Proteomes" id="UP000602198"/>
    </source>
</evidence>
<dbReference type="EC" id="2.3.1.47" evidence="2"/>
<keyword evidence="9" id="KW-1185">Reference proteome</keyword>
<keyword evidence="4 6" id="KW-0663">Pyridoxal phosphate</keyword>
<dbReference type="Gene3D" id="3.40.640.10">
    <property type="entry name" value="Type I PLP-dependent aspartate aminotransferase-like (Major domain)"/>
    <property type="match status" value="1"/>
</dbReference>
<keyword evidence="3" id="KW-0808">Transferase</keyword>
<comment type="cofactor">
    <cofactor evidence="1 6">
        <name>pyridoxal 5'-phosphate</name>
        <dbReference type="ChEBI" id="CHEBI:597326"/>
    </cofactor>
</comment>
<dbReference type="Gene3D" id="3.90.1150.10">
    <property type="entry name" value="Aspartate Aminotransferase, domain 1"/>
    <property type="match status" value="1"/>
</dbReference>
<evidence type="ECO:0000313" key="8">
    <source>
        <dbReference type="EMBL" id="MBL1074166.1"/>
    </source>
</evidence>
<name>A0ABS1M1E1_9NOCA</name>
<evidence type="ECO:0000256" key="4">
    <source>
        <dbReference type="ARBA" id="ARBA00022898"/>
    </source>
</evidence>
<comment type="catalytic activity">
    <reaction evidence="5">
        <text>6-carboxyhexanoyl-[ACP] + L-alanine + H(+) = (8S)-8-amino-7-oxononanoate + holo-[ACP] + CO2</text>
        <dbReference type="Rhea" id="RHEA:42288"/>
        <dbReference type="Rhea" id="RHEA-COMP:9685"/>
        <dbReference type="Rhea" id="RHEA-COMP:9955"/>
        <dbReference type="ChEBI" id="CHEBI:15378"/>
        <dbReference type="ChEBI" id="CHEBI:16526"/>
        <dbReference type="ChEBI" id="CHEBI:57972"/>
        <dbReference type="ChEBI" id="CHEBI:64479"/>
        <dbReference type="ChEBI" id="CHEBI:78846"/>
        <dbReference type="ChEBI" id="CHEBI:149468"/>
        <dbReference type="EC" id="2.3.1.47"/>
    </reaction>
</comment>
<proteinExistence type="inferred from homology"/>
<protein>
    <recommendedName>
        <fullName evidence="2">8-amino-7-oxononanoate synthase</fullName>
        <ecNumber evidence="2">2.3.1.47</ecNumber>
    </recommendedName>
</protein>
<dbReference type="GO" id="GO:0008483">
    <property type="term" value="F:transaminase activity"/>
    <property type="evidence" value="ECO:0007669"/>
    <property type="project" value="UniProtKB-KW"/>
</dbReference>
<evidence type="ECO:0000256" key="1">
    <source>
        <dbReference type="ARBA" id="ARBA00001933"/>
    </source>
</evidence>
<dbReference type="InterPro" id="IPR001917">
    <property type="entry name" value="Aminotrans_II_pyridoxalP_BS"/>
</dbReference>
<dbReference type="Pfam" id="PF00155">
    <property type="entry name" value="Aminotran_1_2"/>
    <property type="match status" value="1"/>
</dbReference>
<dbReference type="InterPro" id="IPR050087">
    <property type="entry name" value="AON_synthase_class-II"/>
</dbReference>